<dbReference type="EMBL" id="QEAP01000644">
    <property type="protein sequence ID" value="TPX62469.1"/>
    <property type="molecule type" value="Genomic_DNA"/>
</dbReference>
<feature type="active site" description="Nucleophile" evidence="4">
    <location>
        <position position="264"/>
    </location>
</feature>
<keyword evidence="2 4" id="KW-0378">Hydrolase</keyword>
<dbReference type="PROSITE" id="PS51764">
    <property type="entry name" value="GH26"/>
    <property type="match status" value="1"/>
</dbReference>
<dbReference type="InterPro" id="IPR000805">
    <property type="entry name" value="Glyco_hydro_26"/>
</dbReference>
<keyword evidence="6" id="KW-0732">Signal</keyword>
<dbReference type="Proteomes" id="UP000320333">
    <property type="component" value="Unassembled WGS sequence"/>
</dbReference>
<evidence type="ECO:0000259" key="7">
    <source>
        <dbReference type="PROSITE" id="PS51764"/>
    </source>
</evidence>
<evidence type="ECO:0000256" key="3">
    <source>
        <dbReference type="ARBA" id="ARBA00023295"/>
    </source>
</evidence>
<dbReference type="Pfam" id="PF02156">
    <property type="entry name" value="Glyco_hydro_26"/>
    <property type="match status" value="1"/>
</dbReference>
<feature type="chain" id="PRO_5021219792" evidence="6">
    <location>
        <begin position="20"/>
        <end position="697"/>
    </location>
</feature>
<feature type="signal peptide" evidence="6">
    <location>
        <begin position="1"/>
        <end position="19"/>
    </location>
</feature>
<dbReference type="GO" id="GO:0016985">
    <property type="term" value="F:mannan endo-1,4-beta-mannosidase activity"/>
    <property type="evidence" value="ECO:0007669"/>
    <property type="project" value="InterPro"/>
</dbReference>
<evidence type="ECO:0000256" key="2">
    <source>
        <dbReference type="ARBA" id="ARBA00022801"/>
    </source>
</evidence>
<name>A0A507EE51_9FUNG</name>
<protein>
    <submittedName>
        <fullName evidence="8">Mannan endo-1,4-beta-mannosidase</fullName>
    </submittedName>
</protein>
<organism evidence="8 9">
    <name type="scientific">Chytriomyces confervae</name>
    <dbReference type="NCBI Taxonomy" id="246404"/>
    <lineage>
        <taxon>Eukaryota</taxon>
        <taxon>Fungi</taxon>
        <taxon>Fungi incertae sedis</taxon>
        <taxon>Chytridiomycota</taxon>
        <taxon>Chytridiomycota incertae sedis</taxon>
        <taxon>Chytridiomycetes</taxon>
        <taxon>Chytridiales</taxon>
        <taxon>Chytriomycetaceae</taxon>
        <taxon>Chytriomyces</taxon>
    </lineage>
</organism>
<accession>A0A507EE51</accession>
<dbReference type="GO" id="GO:0006080">
    <property type="term" value="P:substituted mannan metabolic process"/>
    <property type="evidence" value="ECO:0007669"/>
    <property type="project" value="InterPro"/>
</dbReference>
<dbReference type="PANTHER" id="PTHR40079:SF4">
    <property type="entry name" value="GH26 DOMAIN-CONTAINING PROTEIN-RELATED"/>
    <property type="match status" value="1"/>
</dbReference>
<keyword evidence="9" id="KW-1185">Reference proteome</keyword>
<dbReference type="AlphaFoldDB" id="A0A507EE51"/>
<dbReference type="PANTHER" id="PTHR40079">
    <property type="entry name" value="MANNAN ENDO-1,4-BETA-MANNOSIDASE E-RELATED"/>
    <property type="match status" value="1"/>
</dbReference>
<comment type="similarity">
    <text evidence="1 4">Belongs to the glycosyl hydrolase 26 family.</text>
</comment>
<evidence type="ECO:0000256" key="4">
    <source>
        <dbReference type="PROSITE-ProRule" id="PRU01100"/>
    </source>
</evidence>
<evidence type="ECO:0000256" key="5">
    <source>
        <dbReference type="SAM" id="MobiDB-lite"/>
    </source>
</evidence>
<gene>
    <name evidence="8" type="ORF">CcCBS67573_g08833</name>
</gene>
<dbReference type="InterPro" id="IPR017853">
    <property type="entry name" value="GH"/>
</dbReference>
<evidence type="ECO:0000313" key="8">
    <source>
        <dbReference type="EMBL" id="TPX62469.1"/>
    </source>
</evidence>
<dbReference type="OrthoDB" id="428177at2759"/>
<evidence type="ECO:0000256" key="1">
    <source>
        <dbReference type="ARBA" id="ARBA00007754"/>
    </source>
</evidence>
<feature type="domain" description="GH26" evidence="7">
    <location>
        <begin position="10"/>
        <end position="340"/>
    </location>
</feature>
<reference evidence="8 9" key="1">
    <citation type="journal article" date="2019" name="Sci. Rep.">
        <title>Comparative genomics of chytrid fungi reveal insights into the obligate biotrophic and pathogenic lifestyle of Synchytrium endobioticum.</title>
        <authorList>
            <person name="van de Vossenberg B.T.L.H."/>
            <person name="Warris S."/>
            <person name="Nguyen H.D.T."/>
            <person name="van Gent-Pelzer M.P.E."/>
            <person name="Joly D.L."/>
            <person name="van de Geest H.C."/>
            <person name="Bonants P.J.M."/>
            <person name="Smith D.S."/>
            <person name="Levesque C.A."/>
            <person name="van der Lee T.A.J."/>
        </authorList>
    </citation>
    <scope>NUCLEOTIDE SEQUENCE [LARGE SCALE GENOMIC DNA]</scope>
    <source>
        <strain evidence="8 9">CBS 675.73</strain>
    </source>
</reference>
<proteinExistence type="inferred from homology"/>
<keyword evidence="3 4" id="KW-0326">Glycosidase</keyword>
<dbReference type="InterPro" id="IPR022790">
    <property type="entry name" value="GH26_dom"/>
</dbReference>
<evidence type="ECO:0000313" key="9">
    <source>
        <dbReference type="Proteomes" id="UP000320333"/>
    </source>
</evidence>
<dbReference type="SUPFAM" id="SSF51445">
    <property type="entry name" value="(Trans)glycosidases"/>
    <property type="match status" value="1"/>
</dbReference>
<feature type="active site" description="Proton donor" evidence="4">
    <location>
        <position position="143"/>
    </location>
</feature>
<sequence>MFTLHLLLPLVSLSVYALGKLEPADGKLLFGAWVDTSSIQISGGDSPELTDIIGAFQFYQHLPLKPPVDGPPDFDVPNHNPDGSIKMSVLNDGTNAAIFLTIYPDRGLSETVVTDNHIIALANQASTITETTGRHLYLRLAPEMNGDWFPYGQQPEAYVLFWRRFHRLFAPIAPQVALVWSPNFRAPNGKYLYDPYWPGEEYVDWVGVSIYWKGLANKYPWIENTLAPSNYAAQLLDADGPEGSTQSLYRDYAVKYNKPLVISESAAAFHMGHRGQALGEGIGQVATVMSFWNSFIFSAAFRSKYPLVKMVFCFEMVKTEDADTTNDYRATADPGTLSEFRKGLAALDEAGVVLWAGSEEVPPAVTSSSVDAVTSTVPRSTAGNVAVVVPVTAVSSSAAVTAGKASEKVVIASPTAAAVVGLQTKSGGFTVSAPLLVVAVLMPHPPITCNLLHETQEQPMHTRESDSKLCDLTYPASRCAAAAVVLSGGVGMETVVRGRAPSMPSSHISYTLGLGTHSSTPICFIRMNEAFTVPSLRVMVRLRSPASPPVQIMPHVTSNKEGNSSRSIMDQDDSLLMSPQADDSDAHMFAASPDDEELSNAKIPAPLHLHDHHQRNQFALSVALPHPKTRSRIHPAKSSEILRSNPLRIPASNPRNDSDLRDPPELIQNATLARIAHLPRILTRFRTLFASNLEFIV</sequence>
<feature type="region of interest" description="Disordered" evidence="5">
    <location>
        <begin position="639"/>
        <end position="662"/>
    </location>
</feature>
<dbReference type="Gene3D" id="3.20.20.80">
    <property type="entry name" value="Glycosidases"/>
    <property type="match status" value="1"/>
</dbReference>
<evidence type="ECO:0000256" key="6">
    <source>
        <dbReference type="SAM" id="SignalP"/>
    </source>
</evidence>
<comment type="caution">
    <text evidence="8">The sequence shown here is derived from an EMBL/GenBank/DDBJ whole genome shotgun (WGS) entry which is preliminary data.</text>
</comment>